<dbReference type="EMBL" id="GDID01004790">
    <property type="protein sequence ID" value="JAP91816.1"/>
    <property type="molecule type" value="Transcribed_RNA"/>
</dbReference>
<dbReference type="InterPro" id="IPR052174">
    <property type="entry name" value="Flavoredoxin"/>
</dbReference>
<proteinExistence type="inferred from homology"/>
<accession>A0A146K8B2</accession>
<dbReference type="AlphaFoldDB" id="A0A146K8B2"/>
<evidence type="ECO:0000256" key="2">
    <source>
        <dbReference type="ARBA" id="ARBA00022630"/>
    </source>
</evidence>
<evidence type="ECO:0000256" key="3">
    <source>
        <dbReference type="ARBA" id="ARBA00038054"/>
    </source>
</evidence>
<comment type="similarity">
    <text evidence="3">Belongs to the flavoredoxin family.</text>
</comment>
<dbReference type="PANTHER" id="PTHR43567:SF1">
    <property type="entry name" value="FLAVOREDOXIN"/>
    <property type="match status" value="1"/>
</dbReference>
<evidence type="ECO:0000256" key="1">
    <source>
        <dbReference type="ARBA" id="ARBA00001917"/>
    </source>
</evidence>
<dbReference type="InterPro" id="IPR002563">
    <property type="entry name" value="Flavin_Rdtase-like_dom"/>
</dbReference>
<evidence type="ECO:0000259" key="4">
    <source>
        <dbReference type="SMART" id="SM00903"/>
    </source>
</evidence>
<organism evidence="5">
    <name type="scientific">Trepomonas sp. PC1</name>
    <dbReference type="NCBI Taxonomy" id="1076344"/>
    <lineage>
        <taxon>Eukaryota</taxon>
        <taxon>Metamonada</taxon>
        <taxon>Diplomonadida</taxon>
        <taxon>Hexamitidae</taxon>
        <taxon>Hexamitinae</taxon>
        <taxon>Trepomonas</taxon>
    </lineage>
</organism>
<dbReference type="SMART" id="SM00903">
    <property type="entry name" value="Flavin_Reduct"/>
    <property type="match status" value="1"/>
</dbReference>
<dbReference type="Pfam" id="PF01613">
    <property type="entry name" value="Flavin_Reduct"/>
    <property type="match status" value="1"/>
</dbReference>
<protein>
    <submittedName>
        <fullName evidence="5">Putative NADPH-flavin oxidoreductase</fullName>
    </submittedName>
</protein>
<dbReference type="SUPFAM" id="SSF50475">
    <property type="entry name" value="FMN-binding split barrel"/>
    <property type="match status" value="1"/>
</dbReference>
<dbReference type="PANTHER" id="PTHR43567">
    <property type="entry name" value="FLAVOREDOXIN-RELATED-RELATED"/>
    <property type="match status" value="1"/>
</dbReference>
<name>A0A146K8B2_9EUKA</name>
<feature type="domain" description="Flavin reductase like" evidence="4">
    <location>
        <begin position="37"/>
        <end position="176"/>
    </location>
</feature>
<dbReference type="GO" id="GO:0010181">
    <property type="term" value="F:FMN binding"/>
    <property type="evidence" value="ECO:0007669"/>
    <property type="project" value="InterPro"/>
</dbReference>
<sequence>DKLQIHNQVQLKQYTFHKTTHLILMTEVVKKMLGSKSALYPYPVNLLGTLIDGKPNFMTLGFSGIVNINPSMIAIGCGRSHATYKGIKENQTFSINVPSTDMLKVVDYMGITSGASTDKSQVFECTYGELKTAPLIKQCRLNLECKVVQMINLGGMDEIIIGEIVQTHCDETCIENGVIKIQKIDPIMMSMYENQYFNLGENIGQCWKTGKEYKK</sequence>
<comment type="cofactor">
    <cofactor evidence="1">
        <name>FMN</name>
        <dbReference type="ChEBI" id="CHEBI:58210"/>
    </cofactor>
</comment>
<keyword evidence="2" id="KW-0285">Flavoprotein</keyword>
<evidence type="ECO:0000313" key="5">
    <source>
        <dbReference type="EMBL" id="JAP91816.1"/>
    </source>
</evidence>
<reference evidence="5" key="1">
    <citation type="submission" date="2015-07" db="EMBL/GenBank/DDBJ databases">
        <title>Adaptation to a free-living lifestyle via gene acquisitions in the diplomonad Trepomonas sp. PC1.</title>
        <authorList>
            <person name="Xu F."/>
            <person name="Jerlstrom-Hultqvist J."/>
            <person name="Kolisko M."/>
            <person name="Simpson A.G.B."/>
            <person name="Roger A.J."/>
            <person name="Svard S.G."/>
            <person name="Andersson J.O."/>
        </authorList>
    </citation>
    <scope>NUCLEOTIDE SEQUENCE</scope>
    <source>
        <strain evidence="5">PC1</strain>
    </source>
</reference>
<feature type="non-terminal residue" evidence="5">
    <location>
        <position position="1"/>
    </location>
</feature>
<gene>
    <name evidence="5" type="ORF">TPC1_16446</name>
</gene>
<dbReference type="InterPro" id="IPR012349">
    <property type="entry name" value="Split_barrel_FMN-bd"/>
</dbReference>
<dbReference type="Gene3D" id="2.30.110.10">
    <property type="entry name" value="Electron Transport, Fmn-binding Protein, Chain A"/>
    <property type="match status" value="1"/>
</dbReference>